<dbReference type="Pfam" id="PF08007">
    <property type="entry name" value="JmjC_2"/>
    <property type="match status" value="1"/>
</dbReference>
<keyword evidence="2" id="KW-0479">Metal-binding</keyword>
<evidence type="ECO:0000256" key="1">
    <source>
        <dbReference type="ARBA" id="ARBA00001954"/>
    </source>
</evidence>
<keyword evidence="5" id="KW-0408">Iron</keyword>
<gene>
    <name evidence="7" type="ORF">AB0763_05725</name>
</gene>
<dbReference type="InterPro" id="IPR039994">
    <property type="entry name" value="NO66-like"/>
</dbReference>
<dbReference type="SMART" id="SM00558">
    <property type="entry name" value="JmjC"/>
    <property type="match status" value="1"/>
</dbReference>
<name>A0AB39HIL8_9VIBR</name>
<evidence type="ECO:0000313" key="7">
    <source>
        <dbReference type="EMBL" id="XDK26136.1"/>
    </source>
</evidence>
<accession>A0AB39HIL8</accession>
<dbReference type="PANTHER" id="PTHR13096:SF8">
    <property type="entry name" value="RIBOSOMAL OXYGENASE 1"/>
    <property type="match status" value="1"/>
</dbReference>
<evidence type="ECO:0000256" key="3">
    <source>
        <dbReference type="ARBA" id="ARBA00022964"/>
    </source>
</evidence>
<dbReference type="PANTHER" id="PTHR13096">
    <property type="entry name" value="MINA53 MYC INDUCED NUCLEAR ANTIGEN"/>
    <property type="match status" value="1"/>
</dbReference>
<evidence type="ECO:0000256" key="2">
    <source>
        <dbReference type="ARBA" id="ARBA00022723"/>
    </source>
</evidence>
<comment type="cofactor">
    <cofactor evidence="1">
        <name>Fe(2+)</name>
        <dbReference type="ChEBI" id="CHEBI:29033"/>
    </cofactor>
</comment>
<dbReference type="GO" id="GO:0046872">
    <property type="term" value="F:metal ion binding"/>
    <property type="evidence" value="ECO:0007669"/>
    <property type="project" value="UniProtKB-KW"/>
</dbReference>
<evidence type="ECO:0000259" key="6">
    <source>
        <dbReference type="PROSITE" id="PS51184"/>
    </source>
</evidence>
<dbReference type="EMBL" id="CP162601">
    <property type="protein sequence ID" value="XDK26136.1"/>
    <property type="molecule type" value="Genomic_DNA"/>
</dbReference>
<organism evidence="7">
    <name type="scientific">Vibrio sp. HB236076</name>
    <dbReference type="NCBI Taxonomy" id="3232307"/>
    <lineage>
        <taxon>Bacteria</taxon>
        <taxon>Pseudomonadati</taxon>
        <taxon>Pseudomonadota</taxon>
        <taxon>Gammaproteobacteria</taxon>
        <taxon>Vibrionales</taxon>
        <taxon>Vibrionaceae</taxon>
        <taxon>Vibrio</taxon>
    </lineage>
</organism>
<proteinExistence type="predicted"/>
<dbReference type="InterPro" id="IPR003347">
    <property type="entry name" value="JmjC_dom"/>
</dbReference>
<keyword evidence="3" id="KW-0223">Dioxygenase</keyword>
<dbReference type="PROSITE" id="PS51184">
    <property type="entry name" value="JMJC"/>
    <property type="match status" value="1"/>
</dbReference>
<dbReference type="SUPFAM" id="SSF51197">
    <property type="entry name" value="Clavaminate synthase-like"/>
    <property type="match status" value="1"/>
</dbReference>
<evidence type="ECO:0000256" key="4">
    <source>
        <dbReference type="ARBA" id="ARBA00023002"/>
    </source>
</evidence>
<dbReference type="Gene3D" id="2.60.120.650">
    <property type="entry name" value="Cupin"/>
    <property type="match status" value="1"/>
</dbReference>
<keyword evidence="4" id="KW-0560">Oxidoreductase</keyword>
<dbReference type="RefSeq" id="WP_306101696.1">
    <property type="nucleotide sequence ID" value="NZ_CP162601.1"/>
</dbReference>
<dbReference type="Pfam" id="PF20514">
    <property type="entry name" value="WHD_ROXA"/>
    <property type="match status" value="1"/>
</dbReference>
<dbReference type="Gene3D" id="3.40.366.30">
    <property type="entry name" value="50S ribosomal protein L16 arginine hydroxylase, Chain A, Domain 2"/>
    <property type="match status" value="1"/>
</dbReference>
<feature type="domain" description="JmjC" evidence="6">
    <location>
        <begin position="87"/>
        <end position="222"/>
    </location>
</feature>
<dbReference type="AlphaFoldDB" id="A0AB39HIL8"/>
<reference evidence="7" key="1">
    <citation type="submission" date="2024-07" db="EMBL/GenBank/DDBJ databases">
        <title>Genome Analysis of a Potential Novel Vibrio Species Secreting pH- and Thermo-stable Alginate Lyase and its Application in Producing Alginate Oligosaccharides.</title>
        <authorList>
            <person name="Huang H."/>
            <person name="Bao K."/>
        </authorList>
    </citation>
    <scope>NUCLEOTIDE SEQUENCE</scope>
    <source>
        <strain evidence="7">HB236076</strain>
    </source>
</reference>
<dbReference type="KEGG" id="vih:AB0763_05725"/>
<dbReference type="InterPro" id="IPR046799">
    <property type="entry name" value="ROXA-like_wH"/>
</dbReference>
<evidence type="ECO:0000256" key="5">
    <source>
        <dbReference type="ARBA" id="ARBA00023004"/>
    </source>
</evidence>
<dbReference type="GO" id="GO:0016706">
    <property type="term" value="F:2-oxoglutarate-dependent dioxygenase activity"/>
    <property type="evidence" value="ECO:0007669"/>
    <property type="project" value="TreeGrafter"/>
</dbReference>
<protein>
    <submittedName>
        <fullName evidence="7">Cupin domain-containing protein</fullName>
    </submittedName>
</protein>
<sequence length="381" mass="43343">MYSFNFDLDQFMQLYWHKEPTLIRRGFKDFQDPVTADELAGLAMEEDIDSRLVSNANDDWRVEHGPFDETTLTQLPSSHWQLLIQASNHWHPNIAELAGAFTAFPQWLFDDVMSSFSAQGGGVGPHIDQYDVFIVQGSGERRWRVGPKDQGQYQANHRASALKQIDHFDAIIDEILYPGDILYIPPGFPHEAVSITDSMSYSVGYRSPNAQELMSHFADHLIEQDIAKAHWHAPDLMPSVNHGEISPLAMSRLTDMMTAQLKQPHVIAESIGIQLSLPRHSLNIIEPETPWQSDELYHYLSEGGELYKVSGLKSLYYNELPDCCFIHGEVWSFSTQDQWAIDSLCNHEVFGATQGLTTELVLTLTELVNRGFWYLDEGEEE</sequence>